<dbReference type="InterPro" id="IPR036942">
    <property type="entry name" value="Beta-barrel_TonB_sf"/>
</dbReference>
<dbReference type="InterPro" id="IPR000531">
    <property type="entry name" value="Beta-barrel_TonB"/>
</dbReference>
<sequence precursor="true">MSEWPAFRKKALVLSCVVSSLSSLPALAQESQDPEVEEVIVTGSYLRGSPLDAPSPVQVVDRASIEAQGAAQIWDVVKNLEVNSGSISNEGSDGGLAVMGGTAGMANINLRNLGENSTLTLINGKRFTPAATSTPTGGEFVDINTIPLVMVERLEVLTDGGSALYGSDAVAGVVNVIMRTQFEGFELYGDIQAIEKEMDNQDRTVSAIWGWANESGSTHFVLSGEMFRRDPVSISAARYFDERSEFTGTVGGMGTPLANAAFGTQINPAYLNDEAVAQAIAEGGNANPRYTDPLCYSLTSADGTPYFTGTRTSERGQPNTSCRENTYEWSLLNVGMERDSVAAAFNHAFNDNTEFYSFAQYSTSDIMRSDAGSYSARGPTMFLAQPGAHQGNPAWGGYSIGQPMELGYFAPAIGLARPTAADITNAPIDIRNGGLNAPMYAAPNIGSSPRNGGGNQVSRTDAVGVQAGIRGEFTAMNDRRFNYDVSYSWSGTSFELEYKTFQRDRAHLAANGLGGPNCTPNGVPDFDFRSARGHISPAIPTGWDFVGASMTQLFFPGFVFNTHESLSLALTSNNHGKDGCEFYNPFLTRQSDPNMANSQELIDWMLPTIRRSDKRNKLAVFDAVLSGELFEMAGGMAQFAVGGQYREQNAKSIAPAMNQPGLNAIAGFGPDGRPNEYRYVSNNFECSMCIFNYDHTRDTSAAFLELSLPFLNRVESQVALRYEDYGGQIGGELTPKVALSWRPTDSFLLRGSYSQSFRAPNIGVQLEGLEASSVTFRDPISAQAVRAGMVPPTNENAEPEFTYTVGSPAPDIGNEYADTFSAGFIWTPGGVFEGLSVNADFWRFEVEDRVMPQPGISAIGHEIEAFSAAAANKSNYVYNGTIASSPTAAYAGLPPFASCDPDALEAQWGSDPEASKTPSGQVIPLSRLDCVVDPRTYVVDGVVRAAGSTVASLITISAAAINAGKVTADGVDLKIGYTWNTDIGRFRISSDFTYVNQYTLSDVPGLELGLRETGIFDASGTTGDGLLVRSLPDLKGNLTLSWSSLDARHSVTVINRMVGSYQNLDYQDAYDNGNDYVRSIVNRSISSYNSVDLQYNYVHEWANQNMGTTLFTVGAHDAFNAELPFHYAGALNYDAYQFDGRGRRLYARVLMQF</sequence>
<feature type="domain" description="TonB-dependent receptor plug" evidence="12">
    <location>
        <begin position="51"/>
        <end position="173"/>
    </location>
</feature>
<keyword evidence="7 8" id="KW-0998">Cell outer membrane</keyword>
<evidence type="ECO:0000256" key="10">
    <source>
        <dbReference type="SAM" id="SignalP"/>
    </source>
</evidence>
<dbReference type="Pfam" id="PF07715">
    <property type="entry name" value="Plug"/>
    <property type="match status" value="1"/>
</dbReference>
<evidence type="ECO:0000313" key="13">
    <source>
        <dbReference type="EMBL" id="ALO46683.1"/>
    </source>
</evidence>
<evidence type="ECO:0008006" key="15">
    <source>
        <dbReference type="Google" id="ProtNLM"/>
    </source>
</evidence>
<feature type="signal peptide" evidence="10">
    <location>
        <begin position="1"/>
        <end position="28"/>
    </location>
</feature>
<dbReference type="PANTHER" id="PTHR47234">
    <property type="match status" value="1"/>
</dbReference>
<dbReference type="PATRIC" id="fig|1249552.3.peg.2054"/>
<accession>A0A0S2KEC3</accession>
<dbReference type="PROSITE" id="PS52016">
    <property type="entry name" value="TONB_DEPENDENT_REC_3"/>
    <property type="match status" value="1"/>
</dbReference>
<dbReference type="AlphaFoldDB" id="A0A0S2KEC3"/>
<dbReference type="SUPFAM" id="SSF56935">
    <property type="entry name" value="Porins"/>
    <property type="match status" value="1"/>
</dbReference>
<evidence type="ECO:0000256" key="3">
    <source>
        <dbReference type="ARBA" id="ARBA00022452"/>
    </source>
</evidence>
<evidence type="ECO:0000256" key="5">
    <source>
        <dbReference type="ARBA" id="ARBA00023077"/>
    </source>
</evidence>
<feature type="chain" id="PRO_5006601567" description="TonB-dependent receptor" evidence="10">
    <location>
        <begin position="29"/>
        <end position="1153"/>
    </location>
</feature>
<dbReference type="Gene3D" id="2.170.130.10">
    <property type="entry name" value="TonB-dependent receptor, plug domain"/>
    <property type="match status" value="1"/>
</dbReference>
<reference evidence="13 14" key="1">
    <citation type="submission" date="2015-11" db="EMBL/GenBank/DDBJ databases">
        <authorList>
            <person name="Zhang Y."/>
            <person name="Guo Z."/>
        </authorList>
    </citation>
    <scope>NUCLEOTIDE SEQUENCE [LARGE SCALE GENOMIC DNA]</scope>
    <source>
        <strain evidence="13 14">KCTC 32221</strain>
    </source>
</reference>
<evidence type="ECO:0000259" key="11">
    <source>
        <dbReference type="Pfam" id="PF00593"/>
    </source>
</evidence>
<keyword evidence="3 8" id="KW-1134">Transmembrane beta strand</keyword>
<organism evidence="13 14">
    <name type="scientific">Pseudohongiella spirulinae</name>
    <dbReference type="NCBI Taxonomy" id="1249552"/>
    <lineage>
        <taxon>Bacteria</taxon>
        <taxon>Pseudomonadati</taxon>
        <taxon>Pseudomonadota</taxon>
        <taxon>Gammaproteobacteria</taxon>
        <taxon>Pseudomonadales</taxon>
        <taxon>Pseudohongiellaceae</taxon>
        <taxon>Pseudohongiella</taxon>
    </lineage>
</organism>
<keyword evidence="4 8" id="KW-0812">Transmembrane</keyword>
<comment type="similarity">
    <text evidence="8 9">Belongs to the TonB-dependent receptor family.</text>
</comment>
<keyword evidence="5 9" id="KW-0798">TonB box</keyword>
<name>A0A0S2KEC3_9GAMM</name>
<dbReference type="InterPro" id="IPR039426">
    <property type="entry name" value="TonB-dep_rcpt-like"/>
</dbReference>
<protein>
    <recommendedName>
        <fullName evidence="15">TonB-dependent receptor</fullName>
    </recommendedName>
</protein>
<keyword evidence="6 8" id="KW-0472">Membrane</keyword>
<evidence type="ECO:0000259" key="12">
    <source>
        <dbReference type="Pfam" id="PF07715"/>
    </source>
</evidence>
<evidence type="ECO:0000256" key="9">
    <source>
        <dbReference type="RuleBase" id="RU003357"/>
    </source>
</evidence>
<dbReference type="OrthoDB" id="9805434at2"/>
<evidence type="ECO:0000256" key="7">
    <source>
        <dbReference type="ARBA" id="ARBA00023237"/>
    </source>
</evidence>
<gene>
    <name evidence="13" type="ORF">PS2015_2044</name>
</gene>
<keyword evidence="2 8" id="KW-0813">Transport</keyword>
<dbReference type="PANTHER" id="PTHR47234:SF1">
    <property type="entry name" value="TONB-DEPENDENT RECEPTOR"/>
    <property type="match status" value="1"/>
</dbReference>
<dbReference type="InterPro" id="IPR037066">
    <property type="entry name" value="Plug_dom_sf"/>
</dbReference>
<evidence type="ECO:0000256" key="4">
    <source>
        <dbReference type="ARBA" id="ARBA00022692"/>
    </source>
</evidence>
<dbReference type="Pfam" id="PF00593">
    <property type="entry name" value="TonB_dep_Rec_b-barrel"/>
    <property type="match status" value="1"/>
</dbReference>
<dbReference type="GO" id="GO:0009279">
    <property type="term" value="C:cell outer membrane"/>
    <property type="evidence" value="ECO:0007669"/>
    <property type="project" value="UniProtKB-SubCell"/>
</dbReference>
<evidence type="ECO:0000256" key="2">
    <source>
        <dbReference type="ARBA" id="ARBA00022448"/>
    </source>
</evidence>
<evidence type="ECO:0000256" key="8">
    <source>
        <dbReference type="PROSITE-ProRule" id="PRU01360"/>
    </source>
</evidence>
<dbReference type="RefSeq" id="WP_058022149.1">
    <property type="nucleotide sequence ID" value="NZ_CP013189.1"/>
</dbReference>
<dbReference type="EMBL" id="CP013189">
    <property type="protein sequence ID" value="ALO46683.1"/>
    <property type="molecule type" value="Genomic_DNA"/>
</dbReference>
<keyword evidence="10" id="KW-0732">Signal</keyword>
<comment type="subcellular location">
    <subcellularLocation>
        <location evidence="1 8">Cell outer membrane</location>
        <topology evidence="1 8">Multi-pass membrane protein</topology>
    </subcellularLocation>
</comment>
<keyword evidence="14" id="KW-1185">Reference proteome</keyword>
<evidence type="ECO:0000256" key="1">
    <source>
        <dbReference type="ARBA" id="ARBA00004571"/>
    </source>
</evidence>
<feature type="domain" description="TonB-dependent receptor-like beta-barrel" evidence="11">
    <location>
        <begin position="550"/>
        <end position="1101"/>
    </location>
</feature>
<evidence type="ECO:0000256" key="6">
    <source>
        <dbReference type="ARBA" id="ARBA00023136"/>
    </source>
</evidence>
<dbReference type="STRING" id="1249552.PS2015_2044"/>
<evidence type="ECO:0000313" key="14">
    <source>
        <dbReference type="Proteomes" id="UP000065641"/>
    </source>
</evidence>
<dbReference type="Gene3D" id="2.40.170.20">
    <property type="entry name" value="TonB-dependent receptor, beta-barrel domain"/>
    <property type="match status" value="1"/>
</dbReference>
<proteinExistence type="inferred from homology"/>
<dbReference type="Proteomes" id="UP000065641">
    <property type="component" value="Chromosome"/>
</dbReference>
<dbReference type="InterPro" id="IPR012910">
    <property type="entry name" value="Plug_dom"/>
</dbReference>
<dbReference type="KEGG" id="pspi:PS2015_2044"/>